<dbReference type="RefSeq" id="WP_169383260.1">
    <property type="nucleotide sequence ID" value="NZ_JAAXLA010000042.1"/>
</dbReference>
<evidence type="ECO:0000313" key="2">
    <source>
        <dbReference type="Proteomes" id="UP000820669"/>
    </source>
</evidence>
<reference evidence="1 2" key="1">
    <citation type="submission" date="2020-04" db="EMBL/GenBank/DDBJ databases">
        <authorList>
            <person name="Klaysubun C."/>
            <person name="Duangmal K."/>
            <person name="Lipun K."/>
        </authorList>
    </citation>
    <scope>NUCLEOTIDE SEQUENCE [LARGE SCALE GENOMIC DNA]</scope>
    <source>
        <strain evidence="1 2">K10HN5</strain>
    </source>
</reference>
<comment type="caution">
    <text evidence="1">The sequence shown here is derived from an EMBL/GenBank/DDBJ whole genome shotgun (WGS) entry which is preliminary data.</text>
</comment>
<organism evidence="1 2">
    <name type="scientific">Pseudonocardia acidicola</name>
    <dbReference type="NCBI Taxonomy" id="2724939"/>
    <lineage>
        <taxon>Bacteria</taxon>
        <taxon>Bacillati</taxon>
        <taxon>Actinomycetota</taxon>
        <taxon>Actinomycetes</taxon>
        <taxon>Pseudonocardiales</taxon>
        <taxon>Pseudonocardiaceae</taxon>
        <taxon>Pseudonocardia</taxon>
    </lineage>
</organism>
<proteinExistence type="predicted"/>
<dbReference type="Proteomes" id="UP000820669">
    <property type="component" value="Unassembled WGS sequence"/>
</dbReference>
<name>A0ABX1SHY5_9PSEU</name>
<sequence length="70" mass="7046">MGPSFSAHVSGYTPVLLGGLRESATSPAAGWRRATRTAGGPPSCCALCAVGAVGLWARYSTVRGLPEPAS</sequence>
<protein>
    <submittedName>
        <fullName evidence="1">Uncharacterized protein</fullName>
    </submittedName>
</protein>
<accession>A0ABX1SHY5</accession>
<evidence type="ECO:0000313" key="1">
    <source>
        <dbReference type="EMBL" id="NMH99778.1"/>
    </source>
</evidence>
<gene>
    <name evidence="1" type="ORF">HF526_21020</name>
</gene>
<dbReference type="EMBL" id="JAAXLA010000042">
    <property type="protein sequence ID" value="NMH99778.1"/>
    <property type="molecule type" value="Genomic_DNA"/>
</dbReference>
<keyword evidence="2" id="KW-1185">Reference proteome</keyword>